<keyword evidence="2" id="KW-0489">Methyltransferase</keyword>
<dbReference type="STRING" id="644548.SCNU_04137"/>
<gene>
    <name evidence="2" type="ORF">SCNU_04137</name>
</gene>
<dbReference type="OrthoDB" id="3571292at2"/>
<evidence type="ECO:0000313" key="2">
    <source>
        <dbReference type="EMBL" id="EGD56712.1"/>
    </source>
</evidence>
<organism evidence="2 3">
    <name type="scientific">Gordonia neofelifaecis NRRL B-59395</name>
    <dbReference type="NCBI Taxonomy" id="644548"/>
    <lineage>
        <taxon>Bacteria</taxon>
        <taxon>Bacillati</taxon>
        <taxon>Actinomycetota</taxon>
        <taxon>Actinomycetes</taxon>
        <taxon>Mycobacteriales</taxon>
        <taxon>Gordoniaceae</taxon>
        <taxon>Gordonia</taxon>
    </lineage>
</organism>
<dbReference type="SUPFAM" id="SSF53335">
    <property type="entry name" value="S-adenosyl-L-methionine-dependent methyltransferases"/>
    <property type="match status" value="1"/>
</dbReference>
<keyword evidence="3" id="KW-1185">Reference proteome</keyword>
<proteinExistence type="predicted"/>
<dbReference type="Proteomes" id="UP000035065">
    <property type="component" value="Unassembled WGS sequence"/>
</dbReference>
<dbReference type="NCBIfam" id="NF041255">
    <property type="entry name" value="mycofact_MftM"/>
    <property type="match status" value="1"/>
</dbReference>
<accession>F1YFE0</accession>
<dbReference type="CDD" id="cd02440">
    <property type="entry name" value="AdoMet_MTases"/>
    <property type="match status" value="1"/>
</dbReference>
<dbReference type="InterPro" id="IPR013216">
    <property type="entry name" value="Methyltransf_11"/>
</dbReference>
<feature type="domain" description="Methyltransferase type 11" evidence="1">
    <location>
        <begin position="138"/>
        <end position="230"/>
    </location>
</feature>
<reference evidence="2 3" key="1">
    <citation type="journal article" date="2011" name="J. Bacteriol.">
        <title>Draft Genome Sequence of Gordonia neofelifaecis NRRL B-59395, a Cholesterol-Degrading Actinomycete.</title>
        <authorList>
            <person name="Ge F."/>
            <person name="Li W."/>
            <person name="Chen G."/>
            <person name="Liu Y."/>
            <person name="Zhang G."/>
            <person name="Yong B."/>
            <person name="Wang Q."/>
            <person name="Wang N."/>
            <person name="Huang Z."/>
            <person name="Li W."/>
            <person name="Wang J."/>
            <person name="Wu C."/>
            <person name="Xie Q."/>
            <person name="Liu G."/>
        </authorList>
    </citation>
    <scope>NUCLEOTIDE SEQUENCE [LARGE SCALE GENOMIC DNA]</scope>
    <source>
        <strain evidence="2 3">NRRL B-59395</strain>
    </source>
</reference>
<dbReference type="Pfam" id="PF08241">
    <property type="entry name" value="Methyltransf_11"/>
    <property type="match status" value="1"/>
</dbReference>
<dbReference type="GO" id="GO:0008757">
    <property type="term" value="F:S-adenosylmethionine-dependent methyltransferase activity"/>
    <property type="evidence" value="ECO:0007669"/>
    <property type="project" value="InterPro"/>
</dbReference>
<dbReference type="GO" id="GO:0032259">
    <property type="term" value="P:methylation"/>
    <property type="evidence" value="ECO:0007669"/>
    <property type="project" value="UniProtKB-KW"/>
</dbReference>
<dbReference type="AlphaFoldDB" id="F1YFE0"/>
<dbReference type="RefSeq" id="WP_009678095.1">
    <property type="nucleotide sequence ID" value="NZ_AEUD01000002.1"/>
</dbReference>
<evidence type="ECO:0000259" key="1">
    <source>
        <dbReference type="Pfam" id="PF08241"/>
    </source>
</evidence>
<dbReference type="InterPro" id="IPR029063">
    <property type="entry name" value="SAM-dependent_MTases_sf"/>
</dbReference>
<sequence>MTTDSILLAGPAQCDDEPDLLVSTVRSPADLGRFHRAGRLHWSRERNLLRIAHPYSPADISDAVVVEELTTLVEVGAISGQEEFEATAAEFVGGCADNPRDGWLGFYANSVRELRAGAVPFSAVHRRARRLLVGESVLEVGCCFGFFALQCASDGFDVTATDICAGALDLLDEAARDLGVGVQTALSDVRSLRFPDNRFDTVTMIHLLEHLAPVDVDAAIAECCRVARRRVVIAVPYEDEVSPHFGHRTILRERDLDGWATRLPGLRTTIFSEHGGWLVIDLD</sequence>
<dbReference type="Gene3D" id="3.40.50.150">
    <property type="entry name" value="Vaccinia Virus protein VP39"/>
    <property type="match status" value="1"/>
</dbReference>
<dbReference type="eggNOG" id="COG2226">
    <property type="taxonomic scope" value="Bacteria"/>
</dbReference>
<comment type="caution">
    <text evidence="2">The sequence shown here is derived from an EMBL/GenBank/DDBJ whole genome shotgun (WGS) entry which is preliminary data.</text>
</comment>
<keyword evidence="2" id="KW-0808">Transferase</keyword>
<dbReference type="EMBL" id="AEUD01000002">
    <property type="protein sequence ID" value="EGD56712.1"/>
    <property type="molecule type" value="Genomic_DNA"/>
</dbReference>
<name>F1YFE0_9ACTN</name>
<evidence type="ECO:0000313" key="3">
    <source>
        <dbReference type="Proteomes" id="UP000035065"/>
    </source>
</evidence>
<protein>
    <submittedName>
        <fullName evidence="2">Type 11 methyltransferase</fullName>
    </submittedName>
</protein>